<dbReference type="SUPFAM" id="SSF48403">
    <property type="entry name" value="Ankyrin repeat"/>
    <property type="match status" value="1"/>
</dbReference>
<proteinExistence type="predicted"/>
<dbReference type="RefSeq" id="XP_006813200.1">
    <property type="nucleotide sequence ID" value="XM_006813137.1"/>
</dbReference>
<dbReference type="SUPFAM" id="SSF158235">
    <property type="entry name" value="SOCS box-like"/>
    <property type="match status" value="1"/>
</dbReference>
<dbReference type="SMART" id="SM00248">
    <property type="entry name" value="ANK"/>
    <property type="match status" value="6"/>
</dbReference>
<evidence type="ECO:0000313" key="6">
    <source>
        <dbReference type="RefSeq" id="XP_006813200.1"/>
    </source>
</evidence>
<evidence type="ECO:0000256" key="2">
    <source>
        <dbReference type="ARBA" id="ARBA00023043"/>
    </source>
</evidence>
<dbReference type="Proteomes" id="UP000694865">
    <property type="component" value="Unplaced"/>
</dbReference>
<evidence type="ECO:0000313" key="5">
    <source>
        <dbReference type="Proteomes" id="UP000694865"/>
    </source>
</evidence>
<keyword evidence="1" id="KW-0677">Repeat</keyword>
<name>A0ABM0LZK9_SACKO</name>
<dbReference type="PANTHER" id="PTHR24126:SF14">
    <property type="entry name" value="ANK_REP_REGION DOMAIN-CONTAINING PROTEIN"/>
    <property type="match status" value="1"/>
</dbReference>
<organism evidence="5 6">
    <name type="scientific">Saccoglossus kowalevskii</name>
    <name type="common">Acorn worm</name>
    <dbReference type="NCBI Taxonomy" id="10224"/>
    <lineage>
        <taxon>Eukaryota</taxon>
        <taxon>Metazoa</taxon>
        <taxon>Hemichordata</taxon>
        <taxon>Enteropneusta</taxon>
        <taxon>Harrimaniidae</taxon>
        <taxon>Saccoglossus</taxon>
    </lineage>
</organism>
<dbReference type="Pfam" id="PF12796">
    <property type="entry name" value="Ank_2"/>
    <property type="match status" value="2"/>
</dbReference>
<keyword evidence="5" id="KW-1185">Reference proteome</keyword>
<dbReference type="SMART" id="SM00969">
    <property type="entry name" value="SOCS_box"/>
    <property type="match status" value="1"/>
</dbReference>
<reference evidence="6" key="1">
    <citation type="submission" date="2025-08" db="UniProtKB">
        <authorList>
            <consortium name="RefSeq"/>
        </authorList>
    </citation>
    <scope>IDENTIFICATION</scope>
    <source>
        <tissue evidence="6">Testes</tissue>
    </source>
</reference>
<feature type="domain" description="SOCS box" evidence="4">
    <location>
        <begin position="394"/>
        <end position="452"/>
    </location>
</feature>
<evidence type="ECO:0000256" key="1">
    <source>
        <dbReference type="ARBA" id="ARBA00022737"/>
    </source>
</evidence>
<dbReference type="PROSITE" id="PS50225">
    <property type="entry name" value="SOCS"/>
    <property type="match status" value="1"/>
</dbReference>
<accession>A0ABM0LZK9</accession>
<feature type="repeat" description="ANK" evidence="3">
    <location>
        <begin position="305"/>
        <end position="337"/>
    </location>
</feature>
<dbReference type="Gene3D" id="1.25.40.20">
    <property type="entry name" value="Ankyrin repeat-containing domain"/>
    <property type="match status" value="2"/>
</dbReference>
<dbReference type="Pfam" id="PF00023">
    <property type="entry name" value="Ank"/>
    <property type="match status" value="1"/>
</dbReference>
<sequence>MYIDPVTEHLTKGDSIKLKVIENGESKVIINEVQIHTKPHLKTDEMQARGDSMKLLHHAIVTGDLEDCERYLKEGVPVNDPLNLGYRIIYKGNNKFRDNGTRALHCAVIYRRPDFVDLLLKYGADPNIEDNLGRRPVHLAIIYWPRGAAVFDIPDETTNNTVGLEEKKYCSYMNNLQKKCAKMLESLIVHGADVNFPMQSEFSPLHLAAYYNTTGCISTLVKYGADLDACVKRPDYATPGILASLSAHPAVLRALIDCGCDISATLNGQNLLHVAASNGKHLNNAADCVRILLKCGFGVDDKDEDGMTALHYAARNANAKAIDLLLDHGANADIVNDRGNTAIFEAFDNPCSFYQLTVHTFLRLIMETLNPNLRQGHLPKAFTVSDSRMKATPIKMYLMDKSKDPASLQMSCRNVIRRHLARTTSAEVSSQMVTQLPLPQRIIRFIAENGKQIQETLDHLLDYSKLRNQSTPTSLRVNC</sequence>
<gene>
    <name evidence="6" type="primary">LOC102802042</name>
</gene>
<protein>
    <submittedName>
        <fullName evidence="6">Ankyrin repeat domain-containing protein 61-like</fullName>
    </submittedName>
</protein>
<dbReference type="InterPro" id="IPR036770">
    <property type="entry name" value="Ankyrin_rpt-contain_sf"/>
</dbReference>
<dbReference type="PROSITE" id="PS50088">
    <property type="entry name" value="ANK_REPEAT"/>
    <property type="match status" value="4"/>
</dbReference>
<feature type="repeat" description="ANK" evidence="3">
    <location>
        <begin position="99"/>
        <end position="131"/>
    </location>
</feature>
<dbReference type="InterPro" id="IPR002110">
    <property type="entry name" value="Ankyrin_rpt"/>
</dbReference>
<feature type="repeat" description="ANK" evidence="3">
    <location>
        <begin position="267"/>
        <end position="304"/>
    </location>
</feature>
<dbReference type="PROSITE" id="PS50297">
    <property type="entry name" value="ANK_REP_REGION"/>
    <property type="match status" value="3"/>
</dbReference>
<evidence type="ECO:0000259" key="4">
    <source>
        <dbReference type="PROSITE" id="PS50225"/>
    </source>
</evidence>
<dbReference type="Pfam" id="PF07525">
    <property type="entry name" value="SOCS_box"/>
    <property type="match status" value="1"/>
</dbReference>
<dbReference type="InterPro" id="IPR036036">
    <property type="entry name" value="SOCS_box-like_dom_sf"/>
</dbReference>
<feature type="repeat" description="ANK" evidence="3">
    <location>
        <begin position="200"/>
        <end position="232"/>
    </location>
</feature>
<dbReference type="PANTHER" id="PTHR24126">
    <property type="entry name" value="ANKYRIN REPEAT, PH AND SEC7 DOMAIN CONTAINING PROTEIN SECG-RELATED"/>
    <property type="match status" value="1"/>
</dbReference>
<keyword evidence="2 3" id="KW-0040">ANK repeat</keyword>
<evidence type="ECO:0000256" key="3">
    <source>
        <dbReference type="PROSITE-ProRule" id="PRU00023"/>
    </source>
</evidence>
<dbReference type="GeneID" id="102802042"/>
<dbReference type="InterPro" id="IPR001496">
    <property type="entry name" value="SOCS_box"/>
</dbReference>